<dbReference type="SUPFAM" id="SSF144000">
    <property type="entry name" value="Oxysterol-binding protein-like"/>
    <property type="match status" value="1"/>
</dbReference>
<dbReference type="InterPro" id="IPR037239">
    <property type="entry name" value="OSBP_sf"/>
</dbReference>
<feature type="region of interest" description="Disordered" evidence="5">
    <location>
        <begin position="228"/>
        <end position="255"/>
    </location>
</feature>
<dbReference type="Proteomes" id="UP001219567">
    <property type="component" value="Chromosome 1"/>
</dbReference>
<dbReference type="GO" id="GO:0032934">
    <property type="term" value="F:sterol binding"/>
    <property type="evidence" value="ECO:0007669"/>
    <property type="project" value="TreeGrafter"/>
</dbReference>
<dbReference type="GO" id="GO:0006887">
    <property type="term" value="P:exocytosis"/>
    <property type="evidence" value="ECO:0007669"/>
    <property type="project" value="TreeGrafter"/>
</dbReference>
<evidence type="ECO:0000256" key="3">
    <source>
        <dbReference type="ARBA" id="ARBA00023055"/>
    </source>
</evidence>
<proteinExistence type="inferred from homology"/>
<dbReference type="Gene3D" id="2.40.160.120">
    <property type="match status" value="1"/>
</dbReference>
<dbReference type="GO" id="GO:0035621">
    <property type="term" value="P:ER to Golgi ceramide transport"/>
    <property type="evidence" value="ECO:0007669"/>
    <property type="project" value="TreeGrafter"/>
</dbReference>
<dbReference type="GO" id="GO:0006897">
    <property type="term" value="P:endocytosis"/>
    <property type="evidence" value="ECO:0007669"/>
    <property type="project" value="TreeGrafter"/>
</dbReference>
<dbReference type="GO" id="GO:0120009">
    <property type="term" value="P:intermembrane lipid transfer"/>
    <property type="evidence" value="ECO:0007669"/>
    <property type="project" value="UniProtKB-ARBA"/>
</dbReference>
<reference evidence="7 8" key="1">
    <citation type="submission" date="2023-03" db="EMBL/GenBank/DDBJ databases">
        <title>Mating type loci evolution in Malassezia.</title>
        <authorList>
            <person name="Coelho M.A."/>
        </authorList>
    </citation>
    <scope>NUCLEOTIDE SEQUENCE [LARGE SCALE GENOMIC DNA]</scope>
    <source>
        <strain evidence="7 8">CBS 9725</strain>
    </source>
</reference>
<dbReference type="GO" id="GO:0034727">
    <property type="term" value="P:piecemeal microautophagy of the nucleus"/>
    <property type="evidence" value="ECO:0007669"/>
    <property type="project" value="TreeGrafter"/>
</dbReference>
<dbReference type="PANTHER" id="PTHR10972">
    <property type="entry name" value="OXYSTEROL-BINDING PROTEIN-RELATED"/>
    <property type="match status" value="1"/>
</dbReference>
<dbReference type="InterPro" id="IPR011993">
    <property type="entry name" value="PH-like_dom_sf"/>
</dbReference>
<dbReference type="FunFam" id="2.40.160.120:FF:000001">
    <property type="entry name" value="Oxysterol-binding protein"/>
    <property type="match status" value="1"/>
</dbReference>
<evidence type="ECO:0000256" key="1">
    <source>
        <dbReference type="ARBA" id="ARBA00008842"/>
    </source>
</evidence>
<evidence type="ECO:0000256" key="2">
    <source>
        <dbReference type="ARBA" id="ARBA00022448"/>
    </source>
</evidence>
<feature type="domain" description="PH" evidence="6">
    <location>
        <begin position="1"/>
        <end position="96"/>
    </location>
</feature>
<feature type="region of interest" description="Disordered" evidence="5">
    <location>
        <begin position="172"/>
        <end position="211"/>
    </location>
</feature>
<evidence type="ECO:0000313" key="7">
    <source>
        <dbReference type="EMBL" id="WFC98040.1"/>
    </source>
</evidence>
<gene>
    <name evidence="7" type="primary">OSH3</name>
    <name evidence="7" type="ORF">MYAM1_000762</name>
</gene>
<keyword evidence="3" id="KW-0445">Lipid transport</keyword>
<dbReference type="EMBL" id="CP119943">
    <property type="protein sequence ID" value="WFC98040.1"/>
    <property type="molecule type" value="Genomic_DNA"/>
</dbReference>
<dbReference type="GO" id="GO:0005829">
    <property type="term" value="C:cytosol"/>
    <property type="evidence" value="ECO:0007669"/>
    <property type="project" value="TreeGrafter"/>
</dbReference>
<dbReference type="InterPro" id="IPR000648">
    <property type="entry name" value="Oxysterol-bd"/>
</dbReference>
<evidence type="ECO:0000313" key="8">
    <source>
        <dbReference type="Proteomes" id="UP001219567"/>
    </source>
</evidence>
<keyword evidence="4" id="KW-0446">Lipid-binding</keyword>
<dbReference type="InterPro" id="IPR001849">
    <property type="entry name" value="PH_domain"/>
</dbReference>
<organism evidence="7 8">
    <name type="scientific">Malassezia yamatoensis</name>
    <dbReference type="NCBI Taxonomy" id="253288"/>
    <lineage>
        <taxon>Eukaryota</taxon>
        <taxon>Fungi</taxon>
        <taxon>Dikarya</taxon>
        <taxon>Basidiomycota</taxon>
        <taxon>Ustilaginomycotina</taxon>
        <taxon>Malasseziomycetes</taxon>
        <taxon>Malasseziales</taxon>
        <taxon>Malasseziaceae</taxon>
        <taxon>Malassezia</taxon>
    </lineage>
</organism>
<evidence type="ECO:0000256" key="5">
    <source>
        <dbReference type="SAM" id="MobiDB-lite"/>
    </source>
</evidence>
<evidence type="ECO:0000256" key="4">
    <source>
        <dbReference type="ARBA" id="ARBA00023121"/>
    </source>
</evidence>
<protein>
    <submittedName>
        <fullName evidence="7">Oxysterol-binding protein 3</fullName>
    </submittedName>
</protein>
<feature type="compositionally biased region" description="Low complexity" evidence="5">
    <location>
        <begin position="172"/>
        <end position="199"/>
    </location>
</feature>
<dbReference type="GO" id="GO:0030011">
    <property type="term" value="P:maintenance of cell polarity"/>
    <property type="evidence" value="ECO:0007669"/>
    <property type="project" value="TreeGrafter"/>
</dbReference>
<dbReference type="Pfam" id="PF15409">
    <property type="entry name" value="PH_8"/>
    <property type="match status" value="1"/>
</dbReference>
<sequence>MGIEEKEKEDARYVASDSDVGYAKRWLVLYEDGTLVYSLDPEKKPRGIIEVPHASMSSDIRHGTVHVDSGSNVFHLKMLSDDDFAQWRTVLRKFLHYQPNELVTAQANDAAPSQPGSKADQLVNSSIEQLRKIPPSSQSPETNTALNQLVELKAELAKIQGVSTNRFSGDWAARSAAGSPSGSPRTSVAGGNVGSSASSFTGGDDADFYDANDDLEGAEYNIEEDLGQGYEDHGNQDSEGSSDTDDSQERGSMPATYGAKGLAQEIQYRKSLPAPVTGEEVSLFSMLKKNVGKDLSTISFPVSFNCPLSLLQAVAEEYEYAPNLLERAATSQDNVERLSLVSAFAVSGYASTAQRSIRKPFNPLLGETYECIRADRDLYFVAEKVVHRPPIVAAYACGKGWKAHSCGTVKNKFWGKSLELITEGSQLVELDTGEQYSISKPSSFMRNLLAGNKYLEHVGELVVTELKSQMRVVIQFKESSMWGGASSRNHLSGTMYDANNKVITQFKGKWDEQFSRQTEKDHLQVLWEAAPMPSDPTKYYGFTNFALSLNEITPDIDGVLPPTDSRLRPDQRALEEGKLDQAESLKAILEDKQRERRKKMEDEGEDYLPQWFHHDNNATEDQPEFVYGGNDQREYFQIRSKVAQNSSSWDVKAADIFSET</sequence>
<feature type="region of interest" description="Disordered" evidence="5">
    <location>
        <begin position="593"/>
        <end position="622"/>
    </location>
</feature>
<dbReference type="Pfam" id="PF01237">
    <property type="entry name" value="Oxysterol_BP"/>
    <property type="match status" value="1"/>
</dbReference>
<dbReference type="InterPro" id="IPR041680">
    <property type="entry name" value="PH_8"/>
</dbReference>
<dbReference type="PROSITE" id="PS50003">
    <property type="entry name" value="PH_DOMAIN"/>
    <property type="match status" value="1"/>
</dbReference>
<accession>A0AAJ5YQ42</accession>
<evidence type="ECO:0000259" key="6">
    <source>
        <dbReference type="PROSITE" id="PS50003"/>
    </source>
</evidence>
<keyword evidence="2" id="KW-0813">Transport</keyword>
<dbReference type="GO" id="GO:0097038">
    <property type="term" value="C:perinuclear endoplasmic reticulum"/>
    <property type="evidence" value="ECO:0007669"/>
    <property type="project" value="TreeGrafter"/>
</dbReference>
<dbReference type="SUPFAM" id="SSF50729">
    <property type="entry name" value="PH domain-like"/>
    <property type="match status" value="1"/>
</dbReference>
<comment type="similarity">
    <text evidence="1">Belongs to the OSBP family.</text>
</comment>
<dbReference type="Gene3D" id="3.30.70.3490">
    <property type="match status" value="1"/>
</dbReference>
<name>A0AAJ5YQ42_9BASI</name>
<dbReference type="PANTHER" id="PTHR10972:SF203">
    <property type="entry name" value="OXYSTEROL-BINDING PROTEIN HOMOLOG 3"/>
    <property type="match status" value="1"/>
</dbReference>
<dbReference type="AlphaFoldDB" id="A0AAJ5YQ42"/>
<dbReference type="GO" id="GO:0005886">
    <property type="term" value="C:plasma membrane"/>
    <property type="evidence" value="ECO:0007669"/>
    <property type="project" value="TreeGrafter"/>
</dbReference>
<dbReference type="GO" id="GO:0032541">
    <property type="term" value="C:cortical endoplasmic reticulum"/>
    <property type="evidence" value="ECO:0007669"/>
    <property type="project" value="TreeGrafter"/>
</dbReference>
<keyword evidence="8" id="KW-1185">Reference proteome</keyword>
<dbReference type="Gene3D" id="2.30.29.30">
    <property type="entry name" value="Pleckstrin-homology domain (PH domain)/Phosphotyrosine-binding domain (PTB)"/>
    <property type="match status" value="1"/>
</dbReference>